<keyword evidence="4" id="KW-1185">Reference proteome</keyword>
<dbReference type="Proteomes" id="UP000298663">
    <property type="component" value="Unassembled WGS sequence"/>
</dbReference>
<dbReference type="EMBL" id="AZBU02000004">
    <property type="protein sequence ID" value="TKR79816.1"/>
    <property type="molecule type" value="Genomic_DNA"/>
</dbReference>
<feature type="transmembrane region" description="Helical" evidence="2">
    <location>
        <begin position="29"/>
        <end position="49"/>
    </location>
</feature>
<feature type="transmembrane region" description="Helical" evidence="2">
    <location>
        <begin position="179"/>
        <end position="200"/>
    </location>
</feature>
<dbReference type="Pfam" id="PF03125">
    <property type="entry name" value="Sre"/>
    <property type="match status" value="1"/>
</dbReference>
<evidence type="ECO:0008006" key="5">
    <source>
        <dbReference type="Google" id="ProtNLM"/>
    </source>
</evidence>
<sequence>MMPENVVVPWNTTTTFTPAEVRSMPYAEIFELFLDFVSPFINLYFLYLLKRPFVHLNLRILLAQLSLGFMGINVARILLIFYKKLFFLSDFAAMAIYIFHNGLVFGIMDVSILISCERLLATILSRKYEKLRTVWVTTLLAIGMFSLNVFFAYYIYRSVYLEEKIRPGLITLSKQADRIAFVLMAIMALNVVGLLIFVFVRRYNEKQWKEEMKTKLSHRYQIMENIRTSKQLLLLLLIDFFMYNKLLDQSLRRYYYFSSLYYFIVIFHSLFFYVNDKPASHHILSEIFDVLTALSCILLPLLFIRSHPRMWRTMKRHLRLPRKTRSISSISEDVKPQRTRSVINATTNVYFDELRKTWDQLQRK</sequence>
<feature type="transmembrane region" description="Helical" evidence="2">
    <location>
        <begin position="61"/>
        <end position="82"/>
    </location>
</feature>
<comment type="caution">
    <text evidence="3">The sequence shown here is derived from an EMBL/GenBank/DDBJ whole genome shotgun (WGS) entry which is preliminary data.</text>
</comment>
<accession>A0A4U5NA09</accession>
<evidence type="ECO:0000256" key="1">
    <source>
        <dbReference type="ARBA" id="ARBA00006803"/>
    </source>
</evidence>
<proteinExistence type="inferred from homology"/>
<feature type="transmembrane region" description="Helical" evidence="2">
    <location>
        <begin position="254"/>
        <end position="275"/>
    </location>
</feature>
<organism evidence="3 4">
    <name type="scientific">Steinernema carpocapsae</name>
    <name type="common">Entomopathogenic nematode</name>
    <dbReference type="NCBI Taxonomy" id="34508"/>
    <lineage>
        <taxon>Eukaryota</taxon>
        <taxon>Metazoa</taxon>
        <taxon>Ecdysozoa</taxon>
        <taxon>Nematoda</taxon>
        <taxon>Chromadorea</taxon>
        <taxon>Rhabditida</taxon>
        <taxon>Tylenchina</taxon>
        <taxon>Panagrolaimomorpha</taxon>
        <taxon>Strongyloidoidea</taxon>
        <taxon>Steinernematidae</taxon>
        <taxon>Steinernema</taxon>
    </lineage>
</organism>
<keyword evidence="2" id="KW-0472">Membrane</keyword>
<comment type="similarity">
    <text evidence="1">Belongs to the nematode receptor-like protein sre family.</text>
</comment>
<feature type="transmembrane region" description="Helical" evidence="2">
    <location>
        <begin position="134"/>
        <end position="156"/>
    </location>
</feature>
<feature type="transmembrane region" description="Helical" evidence="2">
    <location>
        <begin position="287"/>
        <end position="304"/>
    </location>
</feature>
<dbReference type="GO" id="GO:0016020">
    <property type="term" value="C:membrane"/>
    <property type="evidence" value="ECO:0007669"/>
    <property type="project" value="InterPro"/>
</dbReference>
<dbReference type="InterPro" id="IPR052860">
    <property type="entry name" value="NRL-GPCR1"/>
</dbReference>
<gene>
    <name evidence="3" type="ORF">L596_013981</name>
</gene>
<evidence type="ECO:0000256" key="2">
    <source>
        <dbReference type="SAM" id="Phobius"/>
    </source>
</evidence>
<name>A0A4U5NA09_STECR</name>
<evidence type="ECO:0000313" key="3">
    <source>
        <dbReference type="EMBL" id="TKR79816.1"/>
    </source>
</evidence>
<keyword evidence="2" id="KW-1133">Transmembrane helix</keyword>
<dbReference type="AlphaFoldDB" id="A0A4U5NA09"/>
<dbReference type="InterPro" id="IPR004151">
    <property type="entry name" value="7TM_GPCR_serpentine_rcpt_Sre"/>
</dbReference>
<reference evidence="3 4" key="2">
    <citation type="journal article" date="2019" name="G3 (Bethesda)">
        <title>Hybrid Assembly of the Genome of the Entomopathogenic Nematode Steinernema carpocapsae Identifies the X-Chromosome.</title>
        <authorList>
            <person name="Serra L."/>
            <person name="Macchietto M."/>
            <person name="Macias-Munoz A."/>
            <person name="McGill C.J."/>
            <person name="Rodriguez I.M."/>
            <person name="Rodriguez B."/>
            <person name="Murad R."/>
            <person name="Mortazavi A."/>
        </authorList>
    </citation>
    <scope>NUCLEOTIDE SEQUENCE [LARGE SCALE GENOMIC DNA]</scope>
    <source>
        <strain evidence="3 4">ALL</strain>
    </source>
</reference>
<reference evidence="3 4" key="1">
    <citation type="journal article" date="2015" name="Genome Biol.">
        <title>Comparative genomics of Steinernema reveals deeply conserved gene regulatory networks.</title>
        <authorList>
            <person name="Dillman A.R."/>
            <person name="Macchietto M."/>
            <person name="Porter C.F."/>
            <person name="Rogers A."/>
            <person name="Williams B."/>
            <person name="Antoshechkin I."/>
            <person name="Lee M.M."/>
            <person name="Goodwin Z."/>
            <person name="Lu X."/>
            <person name="Lewis E.E."/>
            <person name="Goodrich-Blair H."/>
            <person name="Stock S.P."/>
            <person name="Adams B.J."/>
            <person name="Sternberg P.W."/>
            <person name="Mortazavi A."/>
        </authorList>
    </citation>
    <scope>NUCLEOTIDE SEQUENCE [LARGE SCALE GENOMIC DNA]</scope>
    <source>
        <strain evidence="3 4">ALL</strain>
    </source>
</reference>
<protein>
    <recommendedName>
        <fullName evidence="5">G-protein coupled receptors family 1 profile domain-containing protein</fullName>
    </recommendedName>
</protein>
<evidence type="ECO:0000313" key="4">
    <source>
        <dbReference type="Proteomes" id="UP000298663"/>
    </source>
</evidence>
<dbReference type="PANTHER" id="PTHR47521">
    <property type="entry name" value="SERPENTINE RECEPTOR, CLASS E (EPSILON)-RELATED"/>
    <property type="match status" value="1"/>
</dbReference>
<dbReference type="STRING" id="34508.A0A4U5NA09"/>
<feature type="transmembrane region" description="Helical" evidence="2">
    <location>
        <begin position="94"/>
        <end position="114"/>
    </location>
</feature>
<keyword evidence="2" id="KW-0812">Transmembrane</keyword>
<dbReference type="GO" id="GO:0007606">
    <property type="term" value="P:sensory perception of chemical stimulus"/>
    <property type="evidence" value="ECO:0007669"/>
    <property type="project" value="InterPro"/>
</dbReference>